<organism evidence="4 5">
    <name type="scientific">Halomonas dongshanensis</name>
    <dbReference type="NCBI Taxonomy" id="2890835"/>
    <lineage>
        <taxon>Bacteria</taxon>
        <taxon>Pseudomonadati</taxon>
        <taxon>Pseudomonadota</taxon>
        <taxon>Gammaproteobacteria</taxon>
        <taxon>Oceanospirillales</taxon>
        <taxon>Halomonadaceae</taxon>
        <taxon>Halomonas</taxon>
    </lineage>
</organism>
<dbReference type="PANTHER" id="PTHR30055:SF146">
    <property type="entry name" value="HTH-TYPE TRANSCRIPTIONAL DUAL REGULATOR CECR"/>
    <property type="match status" value="1"/>
</dbReference>
<dbReference type="InterPro" id="IPR001647">
    <property type="entry name" value="HTH_TetR"/>
</dbReference>
<gene>
    <name evidence="4" type="ORF">LLY24_11595</name>
</gene>
<dbReference type="InterPro" id="IPR036271">
    <property type="entry name" value="Tet_transcr_reg_TetR-rel_C_sf"/>
</dbReference>
<evidence type="ECO:0000256" key="2">
    <source>
        <dbReference type="PROSITE-ProRule" id="PRU00335"/>
    </source>
</evidence>
<proteinExistence type="predicted"/>
<dbReference type="RefSeq" id="WP_259036463.1">
    <property type="nucleotide sequence ID" value="NZ_JAJISC010000005.1"/>
</dbReference>
<dbReference type="SUPFAM" id="SSF48498">
    <property type="entry name" value="Tetracyclin repressor-like, C-terminal domain"/>
    <property type="match status" value="1"/>
</dbReference>
<feature type="DNA-binding region" description="H-T-H motif" evidence="2">
    <location>
        <begin position="35"/>
        <end position="54"/>
    </location>
</feature>
<dbReference type="Pfam" id="PF00440">
    <property type="entry name" value="TetR_N"/>
    <property type="match status" value="1"/>
</dbReference>
<dbReference type="Gene3D" id="1.10.10.60">
    <property type="entry name" value="Homeodomain-like"/>
    <property type="match status" value="1"/>
</dbReference>
<dbReference type="InterPro" id="IPR009057">
    <property type="entry name" value="Homeodomain-like_sf"/>
</dbReference>
<dbReference type="SUPFAM" id="SSF46689">
    <property type="entry name" value="Homeodomain-like"/>
    <property type="match status" value="1"/>
</dbReference>
<accession>A0ABT2EEE9</accession>
<dbReference type="EMBL" id="JAJISC010000005">
    <property type="protein sequence ID" value="MCS2609956.1"/>
    <property type="molecule type" value="Genomic_DNA"/>
</dbReference>
<dbReference type="PANTHER" id="PTHR30055">
    <property type="entry name" value="HTH-TYPE TRANSCRIPTIONAL REGULATOR RUTR"/>
    <property type="match status" value="1"/>
</dbReference>
<dbReference type="PRINTS" id="PR00455">
    <property type="entry name" value="HTHTETR"/>
</dbReference>
<evidence type="ECO:0000313" key="5">
    <source>
        <dbReference type="Proteomes" id="UP001165542"/>
    </source>
</evidence>
<dbReference type="Proteomes" id="UP001165542">
    <property type="component" value="Unassembled WGS sequence"/>
</dbReference>
<dbReference type="Pfam" id="PF14246">
    <property type="entry name" value="TetR_C_7"/>
    <property type="match status" value="1"/>
</dbReference>
<protein>
    <submittedName>
        <fullName evidence="4">TetR/AcrR family transcriptional regulator</fullName>
    </submittedName>
</protein>
<feature type="domain" description="HTH tetR-type" evidence="3">
    <location>
        <begin position="12"/>
        <end position="72"/>
    </location>
</feature>
<name>A0ABT2EEE9_9GAMM</name>
<sequence>MSHEAALTPRGRIRRERLLDAARDVFLEQGYAGASVNEVVARAGGSLATLYKQFGNKEGLFTAAMQHHIGTAWAVIEEGRLLRQAPEYVLFELGRRMLRLVFDPGVIRLVRGLAFEAERAPALGELFLSRGPDHARQALAGYLEDQVKSGGLALENPREAAGIFMGMLLGEWHINALLGRAQAIDDARCNARARRCVAIFLDGVVAKT</sequence>
<dbReference type="InterPro" id="IPR039536">
    <property type="entry name" value="TetR_C_Proteobacteria"/>
</dbReference>
<evidence type="ECO:0000313" key="4">
    <source>
        <dbReference type="EMBL" id="MCS2609956.1"/>
    </source>
</evidence>
<keyword evidence="1 2" id="KW-0238">DNA-binding</keyword>
<dbReference type="PROSITE" id="PS50977">
    <property type="entry name" value="HTH_TETR_2"/>
    <property type="match status" value="1"/>
</dbReference>
<evidence type="ECO:0000256" key="1">
    <source>
        <dbReference type="ARBA" id="ARBA00023125"/>
    </source>
</evidence>
<keyword evidence="5" id="KW-1185">Reference proteome</keyword>
<dbReference type="InterPro" id="IPR050109">
    <property type="entry name" value="HTH-type_TetR-like_transc_reg"/>
</dbReference>
<evidence type="ECO:0000259" key="3">
    <source>
        <dbReference type="PROSITE" id="PS50977"/>
    </source>
</evidence>
<reference evidence="4" key="1">
    <citation type="submission" date="2021-11" db="EMBL/GenBank/DDBJ databases">
        <title>Halomonas sp., isolated from a coastal aquaculture zone in Dongshan Bay.</title>
        <authorList>
            <person name="Lin W."/>
        </authorList>
    </citation>
    <scope>NUCLEOTIDE SEQUENCE</scope>
    <source>
        <strain evidence="4">Yzlin-01</strain>
    </source>
</reference>
<dbReference type="Gene3D" id="1.10.357.10">
    <property type="entry name" value="Tetracycline Repressor, domain 2"/>
    <property type="match status" value="1"/>
</dbReference>
<comment type="caution">
    <text evidence="4">The sequence shown here is derived from an EMBL/GenBank/DDBJ whole genome shotgun (WGS) entry which is preliminary data.</text>
</comment>